<evidence type="ECO:0000313" key="2">
    <source>
        <dbReference type="Proteomes" id="UP000606494"/>
    </source>
</evidence>
<organism evidence="1 2">
    <name type="scientific">Sphingobacterium arenae</name>
    <dbReference type="NCBI Taxonomy" id="1280598"/>
    <lineage>
        <taxon>Bacteria</taxon>
        <taxon>Pseudomonadati</taxon>
        <taxon>Bacteroidota</taxon>
        <taxon>Sphingobacteriia</taxon>
        <taxon>Sphingobacteriales</taxon>
        <taxon>Sphingobacteriaceae</taxon>
        <taxon>Sphingobacterium</taxon>
    </lineage>
</organism>
<evidence type="ECO:0000313" key="1">
    <source>
        <dbReference type="EMBL" id="MBD1425629.1"/>
    </source>
</evidence>
<comment type="caution">
    <text evidence="1">The sequence shown here is derived from an EMBL/GenBank/DDBJ whole genome shotgun (WGS) entry which is preliminary data.</text>
</comment>
<accession>A0ABR7Y2V4</accession>
<reference evidence="1 2" key="1">
    <citation type="submission" date="2020-08" db="EMBL/GenBank/DDBJ databases">
        <title>Sphingobacterium sp. DN00404 isolated from aquaculture water.</title>
        <authorList>
            <person name="Zhang M."/>
        </authorList>
    </citation>
    <scope>NUCLEOTIDE SEQUENCE [LARGE SCALE GENOMIC DNA]</scope>
    <source>
        <strain evidence="1 2">KCTC 32294</strain>
    </source>
</reference>
<sequence length="732" mass="81089">MKLRKLSSSPFYSIQVGATISSSNGKFGPSLINSPVTKFVADTQQTTSMKGESSYVYADQVNQGSFSVVGGYGISGVAKVDAGVSAYAGHSQQSNRKEVSLTYSLQINSGIEYINFDDLSVMDLVNSLANGPKGQLLNALNYFTEIQKQLKEKRVDLLEVIAGKIDDPALKELLNKWLSASHTFFNSYGDGIVAGVIWGGVGEVDLKLTAEQKEENWRYGGSAKFSYAGVGKSISVAAAYDGSNTNRNANIDFRVESLAVGGVVLQQVQTWANTLNEAGLNQLWNVSVLDKAPALSGPPDEPVIPPFQQPPSDPKVTDLFDKIGSLEELGAYAKASAFEAAKAKDPNLTLDKFLEEENQPAKTEALANIKTDVLNNELPEPEENTLNRALDDITDVENSVLNTQVGTSGNLSVLGMWIVNWSELFPWLVRGFDNDITPDLRLHEVLQKQMVLQDLIALERIYSLLDNSGINAEALEMPKFDDLVIEYARSVHYIQDNFEKDTVVTEALQQLGQPAKAILDIWQENYFLRSCELGLGILVDNEFSVERKIKKATNLDQTDVQLIYDKIALSISGPNDYYRFRDTLMGIPLITPGGKVYLVGQNNMALTNVNKETGEFTFSRNASQFLHFTIEKNEQRLVSSEKDIVLLPIKFEVAKNIDNWYGRVISNNLASNKSLLDKFNVLEEEMKGLPKYSYSSDFFKGIPNWNPETSYSTRVLPVQYLGITNRIGNIFR</sequence>
<dbReference type="EMBL" id="JACNYK010000002">
    <property type="protein sequence ID" value="MBD1425629.1"/>
    <property type="molecule type" value="Genomic_DNA"/>
</dbReference>
<proteinExistence type="predicted"/>
<gene>
    <name evidence="1" type="ORF">H8B17_08555</name>
</gene>
<protein>
    <submittedName>
        <fullName evidence="1">Uncharacterized protein</fullName>
    </submittedName>
</protein>
<dbReference type="RefSeq" id="WP_190308778.1">
    <property type="nucleotide sequence ID" value="NZ_JACNYK010000002.1"/>
</dbReference>
<name>A0ABR7Y2V4_9SPHI</name>
<dbReference type="Proteomes" id="UP000606494">
    <property type="component" value="Unassembled WGS sequence"/>
</dbReference>
<keyword evidence="2" id="KW-1185">Reference proteome</keyword>